<gene>
    <name evidence="2" type="ORF">HGB41_13950</name>
</gene>
<dbReference type="InterPro" id="IPR007165">
    <property type="entry name" value="Phage_holin_4_2"/>
</dbReference>
<keyword evidence="1" id="KW-1133">Transmembrane helix</keyword>
<keyword evidence="1" id="KW-0472">Membrane</keyword>
<feature type="transmembrane region" description="Helical" evidence="1">
    <location>
        <begin position="53"/>
        <end position="77"/>
    </location>
</feature>
<dbReference type="RefSeq" id="WP_171085348.1">
    <property type="nucleotide sequence ID" value="NZ_JABAIV010000004.1"/>
</dbReference>
<feature type="transmembrane region" description="Helical" evidence="1">
    <location>
        <begin position="26"/>
        <end position="46"/>
    </location>
</feature>
<evidence type="ECO:0000256" key="1">
    <source>
        <dbReference type="SAM" id="Phobius"/>
    </source>
</evidence>
<proteinExistence type="predicted"/>
<accession>A0A7Y2K299</accession>
<comment type="caution">
    <text evidence="2">The sequence shown here is derived from an EMBL/GenBank/DDBJ whole genome shotgun (WGS) entry which is preliminary data.</text>
</comment>
<keyword evidence="3" id="KW-1185">Reference proteome</keyword>
<keyword evidence="1" id="KW-0812">Transmembrane</keyword>
<feature type="transmembrane region" description="Helical" evidence="1">
    <location>
        <begin position="89"/>
        <end position="111"/>
    </location>
</feature>
<dbReference type="PANTHER" id="PTHR37309">
    <property type="entry name" value="SLR0284 PROTEIN"/>
    <property type="match status" value="1"/>
</dbReference>
<dbReference type="Pfam" id="PF04020">
    <property type="entry name" value="Phage_holin_4_2"/>
    <property type="match status" value="1"/>
</dbReference>
<dbReference type="Proteomes" id="UP000533905">
    <property type="component" value="Unassembled WGS sequence"/>
</dbReference>
<dbReference type="PANTHER" id="PTHR37309:SF1">
    <property type="entry name" value="SLR0284 PROTEIN"/>
    <property type="match status" value="1"/>
</dbReference>
<organism evidence="2 3">
    <name type="scientific">Telluria aromaticivorans</name>
    <dbReference type="NCBI Taxonomy" id="2725995"/>
    <lineage>
        <taxon>Bacteria</taxon>
        <taxon>Pseudomonadati</taxon>
        <taxon>Pseudomonadota</taxon>
        <taxon>Betaproteobacteria</taxon>
        <taxon>Burkholderiales</taxon>
        <taxon>Oxalobacteraceae</taxon>
        <taxon>Telluria group</taxon>
        <taxon>Telluria</taxon>
    </lineage>
</organism>
<protein>
    <submittedName>
        <fullName evidence="2">Phage holin family protein</fullName>
    </submittedName>
</protein>
<evidence type="ECO:0000313" key="3">
    <source>
        <dbReference type="Proteomes" id="UP000533905"/>
    </source>
</evidence>
<name>A0A7Y2K299_9BURK</name>
<dbReference type="EMBL" id="JABAIV010000004">
    <property type="protein sequence ID" value="NNG24094.1"/>
    <property type="molecule type" value="Genomic_DNA"/>
</dbReference>
<evidence type="ECO:0000313" key="2">
    <source>
        <dbReference type="EMBL" id="NNG24094.1"/>
    </source>
</evidence>
<reference evidence="2 3" key="1">
    <citation type="submission" date="2020-04" db="EMBL/GenBank/DDBJ databases">
        <title>Massilia sp. nov., a cold adapted bacteria isolated from Arctic soil.</title>
        <authorList>
            <person name="Son J."/>
            <person name="Ka J.-O."/>
        </authorList>
    </citation>
    <scope>NUCLEOTIDE SEQUENCE [LARGE SCALE GENOMIC DNA]</scope>
    <source>
        <strain evidence="2 3">ML15P13</strain>
    </source>
</reference>
<sequence>MRLLVTWLINAAALMALPYLMSSVSMSNFTTALIAALVLGLVNTLIRPVLVILTLPVTVISLGLFILVINAFLFWVVARYIDGFDVGGFGSAFIAAILYSIISWALATLLLRDKDGNA</sequence>
<dbReference type="AlphaFoldDB" id="A0A7Y2K299"/>